<evidence type="ECO:0000256" key="4">
    <source>
        <dbReference type="ARBA" id="ARBA00022475"/>
    </source>
</evidence>
<comment type="subcellular location">
    <subcellularLocation>
        <location evidence="10">Cell inner membrane</location>
    </subcellularLocation>
    <subcellularLocation>
        <location evidence="1">Cell membrane</location>
        <topology evidence="1">Multi-pass membrane protein</topology>
    </subcellularLocation>
</comment>
<keyword evidence="7 11" id="KW-1133">Transmembrane helix</keyword>
<feature type="domain" description="ABC3 transporter permease C-terminal" evidence="12">
    <location>
        <begin position="170"/>
        <end position="278"/>
    </location>
</feature>
<dbReference type="Pfam" id="PF02687">
    <property type="entry name" value="FtsX"/>
    <property type="match status" value="1"/>
</dbReference>
<evidence type="ECO:0000313" key="14">
    <source>
        <dbReference type="EMBL" id="MDT7832630.1"/>
    </source>
</evidence>
<sequence>MSSKFDSYQKRRLRSSYISVVISIALVLFMVGILGLVLLKSTKVANLFKEQVAMTLFLKDDLTKDNIEKLRESLIAEDFTREIVYITKEEAAKAYSKEIGEDFLKFLGANPLKNGIDIYLKAAYVTPEKMEALEKKFEDNAFVSEVSYDKPLIQLLTQNIQKISFWLLALSSFFGLIAIILINSSIRLSIYSKRFNIKTMQMVGATKRFIRKPFIWQSLRLGILGAIIALIGLSVVIYYLNNQIPDLALLKDYISLSYLGGGVLIAAFLITWLSTFFATQRFLNLQTDELYY</sequence>
<evidence type="ECO:0000259" key="13">
    <source>
        <dbReference type="Pfam" id="PF18075"/>
    </source>
</evidence>
<keyword evidence="6 11" id="KW-0812">Transmembrane</keyword>
<evidence type="ECO:0000259" key="12">
    <source>
        <dbReference type="Pfam" id="PF02687"/>
    </source>
</evidence>
<dbReference type="InterPro" id="IPR004513">
    <property type="entry name" value="FtsX"/>
</dbReference>
<keyword evidence="9 10" id="KW-0131">Cell cycle</keyword>
<feature type="transmembrane region" description="Helical" evidence="11">
    <location>
        <begin position="20"/>
        <end position="39"/>
    </location>
</feature>
<dbReference type="PANTHER" id="PTHR47755:SF1">
    <property type="entry name" value="CELL DIVISION PROTEIN FTSX"/>
    <property type="match status" value="1"/>
</dbReference>
<feature type="domain" description="FtsX extracellular" evidence="13">
    <location>
        <begin position="52"/>
        <end position="146"/>
    </location>
</feature>
<gene>
    <name evidence="14" type="ORF">RQM59_09575</name>
</gene>
<dbReference type="InterPro" id="IPR003838">
    <property type="entry name" value="ABC3_permease_C"/>
</dbReference>
<evidence type="ECO:0000256" key="7">
    <source>
        <dbReference type="ARBA" id="ARBA00022989"/>
    </source>
</evidence>
<proteinExistence type="inferred from homology"/>
<keyword evidence="15" id="KW-1185">Reference proteome</keyword>
<protein>
    <recommendedName>
        <fullName evidence="3 10">Cell division protein FtsX</fullName>
    </recommendedName>
</protein>
<keyword evidence="4 10" id="KW-1003">Cell membrane</keyword>
<keyword evidence="10" id="KW-0997">Cell inner membrane</keyword>
<accession>A0ABU3LFY1</accession>
<dbReference type="PIRSF" id="PIRSF003097">
    <property type="entry name" value="FtsX"/>
    <property type="match status" value="1"/>
</dbReference>
<evidence type="ECO:0000256" key="11">
    <source>
        <dbReference type="SAM" id="Phobius"/>
    </source>
</evidence>
<keyword evidence="5 10" id="KW-0132">Cell division</keyword>
<dbReference type="Pfam" id="PF18075">
    <property type="entry name" value="FtsX_ECD"/>
    <property type="match status" value="1"/>
</dbReference>
<name>A0ABU3LFY1_9FLAO</name>
<feature type="transmembrane region" description="Helical" evidence="11">
    <location>
        <begin position="221"/>
        <end position="241"/>
    </location>
</feature>
<evidence type="ECO:0000256" key="8">
    <source>
        <dbReference type="ARBA" id="ARBA00023136"/>
    </source>
</evidence>
<dbReference type="Gene3D" id="3.30.70.3040">
    <property type="match status" value="1"/>
</dbReference>
<dbReference type="InterPro" id="IPR040690">
    <property type="entry name" value="FtsX_ECD"/>
</dbReference>
<organism evidence="14 15">
    <name type="scientific">Asprobacillus argus</name>
    <dbReference type="NCBI Taxonomy" id="3076534"/>
    <lineage>
        <taxon>Bacteria</taxon>
        <taxon>Pseudomonadati</taxon>
        <taxon>Bacteroidota</taxon>
        <taxon>Flavobacteriia</taxon>
        <taxon>Flavobacteriales</taxon>
        <taxon>Flavobacteriaceae</taxon>
        <taxon>Asprobacillus</taxon>
    </lineage>
</organism>
<evidence type="ECO:0000256" key="3">
    <source>
        <dbReference type="ARBA" id="ARBA00021907"/>
    </source>
</evidence>
<dbReference type="EMBL" id="JAVTTO010000003">
    <property type="protein sequence ID" value="MDT7832630.1"/>
    <property type="molecule type" value="Genomic_DNA"/>
</dbReference>
<evidence type="ECO:0000256" key="5">
    <source>
        <dbReference type="ARBA" id="ARBA00022618"/>
    </source>
</evidence>
<evidence type="ECO:0000256" key="10">
    <source>
        <dbReference type="PIRNR" id="PIRNR003097"/>
    </source>
</evidence>
<evidence type="ECO:0000256" key="9">
    <source>
        <dbReference type="ARBA" id="ARBA00023306"/>
    </source>
</evidence>
<comment type="similarity">
    <text evidence="2 10">Belongs to the ABC-4 integral membrane protein family. FtsX subfamily.</text>
</comment>
<evidence type="ECO:0000256" key="1">
    <source>
        <dbReference type="ARBA" id="ARBA00004651"/>
    </source>
</evidence>
<evidence type="ECO:0000256" key="2">
    <source>
        <dbReference type="ARBA" id="ARBA00007379"/>
    </source>
</evidence>
<comment type="function">
    <text evidence="10">Required for cell division and gliding motility.</text>
</comment>
<feature type="transmembrane region" description="Helical" evidence="11">
    <location>
        <begin position="163"/>
        <end position="184"/>
    </location>
</feature>
<evidence type="ECO:0000256" key="6">
    <source>
        <dbReference type="ARBA" id="ARBA00022692"/>
    </source>
</evidence>
<evidence type="ECO:0000313" key="15">
    <source>
        <dbReference type="Proteomes" id="UP001257277"/>
    </source>
</evidence>
<dbReference type="PANTHER" id="PTHR47755">
    <property type="entry name" value="CELL DIVISION PROTEIN FTSX"/>
    <property type="match status" value="1"/>
</dbReference>
<dbReference type="RefSeq" id="WP_349241888.1">
    <property type="nucleotide sequence ID" value="NZ_JAVTTO010000003.1"/>
</dbReference>
<dbReference type="Proteomes" id="UP001257277">
    <property type="component" value="Unassembled WGS sequence"/>
</dbReference>
<keyword evidence="8 10" id="KW-0472">Membrane</keyword>
<comment type="caution">
    <text evidence="14">The sequence shown here is derived from an EMBL/GenBank/DDBJ whole genome shotgun (WGS) entry which is preliminary data.</text>
</comment>
<feature type="transmembrane region" description="Helical" evidence="11">
    <location>
        <begin position="253"/>
        <end position="273"/>
    </location>
</feature>
<reference evidence="14 15" key="1">
    <citation type="submission" date="2023-09" db="EMBL/GenBank/DDBJ databases">
        <title>Novel taxa isolated from Blanes Bay.</title>
        <authorList>
            <person name="Rey-Velasco X."/>
            <person name="Lucena T."/>
        </authorList>
    </citation>
    <scope>NUCLEOTIDE SEQUENCE [LARGE SCALE GENOMIC DNA]</scope>
    <source>
        <strain evidence="14 15">S356</strain>
    </source>
</reference>